<gene>
    <name evidence="2" type="ORF">EHR06_14725</name>
</gene>
<protein>
    <submittedName>
        <fullName evidence="2">Type II toxin-antitoxin system VapC family toxin</fullName>
    </submittedName>
</protein>
<evidence type="ECO:0000313" key="3">
    <source>
        <dbReference type="Proteomes" id="UP000297241"/>
    </source>
</evidence>
<evidence type="ECO:0000259" key="1">
    <source>
        <dbReference type="Pfam" id="PF01850"/>
    </source>
</evidence>
<dbReference type="Pfam" id="PF01850">
    <property type="entry name" value="PIN"/>
    <property type="match status" value="1"/>
</dbReference>
<dbReference type="InterPro" id="IPR002716">
    <property type="entry name" value="PIN_dom"/>
</dbReference>
<name>A0A4Z1A9V4_9LEPT</name>
<accession>A0A4Z1A9V4</accession>
<sequence>MVLLDTHIWIWWVSGSDQLKPAERQILDCLSEPPAIAAVSLWELSLLFQLDRISLNLPIFEWLDLATRPSLVQIIDCSPEVAKELIKLPTDMHRDPADRMILATAKANDLDLITRDKILDRFAKMDSLRIQNL</sequence>
<reference evidence="2" key="1">
    <citation type="journal article" date="2019" name="PLoS Negl. Trop. Dis.">
        <title>Revisiting the worldwide diversity of Leptospira species in the environment.</title>
        <authorList>
            <person name="Vincent A.T."/>
            <person name="Schiettekatte O."/>
            <person name="Bourhy P."/>
            <person name="Veyrier F.J."/>
            <person name="Picardeau M."/>
        </authorList>
    </citation>
    <scope>NUCLEOTIDE SEQUENCE [LARGE SCALE GENOMIC DNA]</scope>
    <source>
        <strain evidence="2">201601113</strain>
    </source>
</reference>
<comment type="caution">
    <text evidence="2">The sequence shown here is derived from an EMBL/GenBank/DDBJ whole genome shotgun (WGS) entry which is preliminary data.</text>
</comment>
<dbReference type="Proteomes" id="UP000297241">
    <property type="component" value="Unassembled WGS sequence"/>
</dbReference>
<dbReference type="InterPro" id="IPR029060">
    <property type="entry name" value="PIN-like_dom_sf"/>
</dbReference>
<dbReference type="RefSeq" id="WP_135757695.1">
    <property type="nucleotide sequence ID" value="NZ_RQHS01000019.1"/>
</dbReference>
<dbReference type="InterPro" id="IPR041705">
    <property type="entry name" value="PIN_Sll0205"/>
</dbReference>
<dbReference type="PANTHER" id="PTHR36173">
    <property type="entry name" value="RIBONUCLEASE VAPC16-RELATED"/>
    <property type="match status" value="1"/>
</dbReference>
<dbReference type="AlphaFoldDB" id="A0A4Z1A9V4"/>
<dbReference type="CDD" id="cd09872">
    <property type="entry name" value="PIN_Sll0205-like"/>
    <property type="match status" value="1"/>
</dbReference>
<dbReference type="OrthoDB" id="9798990at2"/>
<dbReference type="PANTHER" id="PTHR36173:SF1">
    <property type="entry name" value="RIBONUCLEASE VAPC22"/>
    <property type="match status" value="1"/>
</dbReference>
<feature type="domain" description="PIN" evidence="1">
    <location>
        <begin position="2"/>
        <end position="124"/>
    </location>
</feature>
<dbReference type="EMBL" id="RQHS01000019">
    <property type="protein sequence ID" value="TGM97392.1"/>
    <property type="molecule type" value="Genomic_DNA"/>
</dbReference>
<organism evidence="2 3">
    <name type="scientific">Leptospira dzoumogneensis</name>
    <dbReference type="NCBI Taxonomy" id="2484904"/>
    <lineage>
        <taxon>Bacteria</taxon>
        <taxon>Pseudomonadati</taxon>
        <taxon>Spirochaetota</taxon>
        <taxon>Spirochaetia</taxon>
        <taxon>Leptospirales</taxon>
        <taxon>Leptospiraceae</taxon>
        <taxon>Leptospira</taxon>
    </lineage>
</organism>
<proteinExistence type="predicted"/>
<keyword evidence="3" id="KW-1185">Reference proteome</keyword>
<dbReference type="SUPFAM" id="SSF88723">
    <property type="entry name" value="PIN domain-like"/>
    <property type="match status" value="1"/>
</dbReference>
<evidence type="ECO:0000313" key="2">
    <source>
        <dbReference type="EMBL" id="TGM97392.1"/>
    </source>
</evidence>
<dbReference type="InterPro" id="IPR052919">
    <property type="entry name" value="TA_system_RNase"/>
</dbReference>
<dbReference type="Gene3D" id="3.40.50.1010">
    <property type="entry name" value="5'-nuclease"/>
    <property type="match status" value="1"/>
</dbReference>